<comment type="caution">
    <text evidence="2">The sequence shown here is derived from an EMBL/GenBank/DDBJ whole genome shotgun (WGS) entry which is preliminary data.</text>
</comment>
<dbReference type="AlphaFoldDB" id="A0A2N0Q3Y9"/>
<keyword evidence="1" id="KW-0812">Transmembrane</keyword>
<keyword evidence="1" id="KW-1133">Transmembrane helix</keyword>
<feature type="non-terminal residue" evidence="2">
    <location>
        <position position="1"/>
    </location>
</feature>
<gene>
    <name evidence="2" type="ORF">RhiirA5_285060</name>
</gene>
<protein>
    <submittedName>
        <fullName evidence="2">Uncharacterized protein</fullName>
    </submittedName>
</protein>
<evidence type="ECO:0000313" key="3">
    <source>
        <dbReference type="Proteomes" id="UP000232722"/>
    </source>
</evidence>
<keyword evidence="1" id="KW-0472">Membrane</keyword>
<organism evidence="2 3">
    <name type="scientific">Rhizophagus irregularis</name>
    <dbReference type="NCBI Taxonomy" id="588596"/>
    <lineage>
        <taxon>Eukaryota</taxon>
        <taxon>Fungi</taxon>
        <taxon>Fungi incertae sedis</taxon>
        <taxon>Mucoromycota</taxon>
        <taxon>Glomeromycotina</taxon>
        <taxon>Glomeromycetes</taxon>
        <taxon>Glomerales</taxon>
        <taxon>Glomeraceae</taxon>
        <taxon>Rhizophagus</taxon>
    </lineage>
</organism>
<name>A0A2N0Q3Y9_9GLOM</name>
<reference evidence="2 3" key="2">
    <citation type="submission" date="2017-09" db="EMBL/GenBank/DDBJ databases">
        <title>Extensive intraspecific genome diversity in a model arbuscular mycorrhizal fungus.</title>
        <authorList>
            <person name="Chen E.C."/>
            <person name="Morin E."/>
            <person name="Beaudet D."/>
            <person name="Noel J."/>
            <person name="Ndikumana S."/>
            <person name="Charron P."/>
            <person name="St-Onge C."/>
            <person name="Giorgi J."/>
            <person name="Grigoriev I.V."/>
            <person name="Roux C."/>
            <person name="Martin F.M."/>
            <person name="Corradi N."/>
        </authorList>
    </citation>
    <scope>NUCLEOTIDE SEQUENCE [LARGE SCALE GENOMIC DNA]</scope>
    <source>
        <strain evidence="2 3">A5</strain>
    </source>
</reference>
<accession>A0A2N0Q3Y9</accession>
<sequence>NGLQKVNFSGKTNSVLLETLPEERLCLHTLLAKHNKKDIYNTDKTGLFFQIEPNYTLDSGKISGQKQVEICINLFCFYTLFIFIIKFKFKIFIIII</sequence>
<reference evidence="2 3" key="1">
    <citation type="submission" date="2016-04" db="EMBL/GenBank/DDBJ databases">
        <title>Genome analyses suggest a sexual origin of heterokaryosis in a supposedly ancient asexual fungus.</title>
        <authorList>
            <person name="Ropars J."/>
            <person name="Sedzielewska K."/>
            <person name="Noel J."/>
            <person name="Charron P."/>
            <person name="Farinelli L."/>
            <person name="Marton T."/>
            <person name="Kruger M."/>
            <person name="Pelin A."/>
            <person name="Brachmann A."/>
            <person name="Corradi N."/>
        </authorList>
    </citation>
    <scope>NUCLEOTIDE SEQUENCE [LARGE SCALE GENOMIC DNA]</scope>
    <source>
        <strain evidence="2 3">A5</strain>
    </source>
</reference>
<dbReference type="EMBL" id="LLXJ01000170">
    <property type="protein sequence ID" value="PKC13802.1"/>
    <property type="molecule type" value="Genomic_DNA"/>
</dbReference>
<proteinExistence type="predicted"/>
<dbReference type="Proteomes" id="UP000232722">
    <property type="component" value="Unassembled WGS sequence"/>
</dbReference>
<evidence type="ECO:0000313" key="2">
    <source>
        <dbReference type="EMBL" id="PKC13802.1"/>
    </source>
</evidence>
<feature type="transmembrane region" description="Helical" evidence="1">
    <location>
        <begin position="70"/>
        <end position="95"/>
    </location>
</feature>
<evidence type="ECO:0000256" key="1">
    <source>
        <dbReference type="SAM" id="Phobius"/>
    </source>
</evidence>